<dbReference type="GO" id="GO:0003690">
    <property type="term" value="F:double-stranded DNA binding"/>
    <property type="evidence" value="ECO:0007669"/>
    <property type="project" value="InterPro"/>
</dbReference>
<evidence type="ECO:0000256" key="1">
    <source>
        <dbReference type="ARBA" id="ARBA00004123"/>
    </source>
</evidence>
<dbReference type="Pfam" id="PF08423">
    <property type="entry name" value="Rad51"/>
    <property type="match status" value="1"/>
</dbReference>
<dbReference type="NCBIfam" id="NF003301">
    <property type="entry name" value="PRK04301.1"/>
    <property type="match status" value="1"/>
</dbReference>
<keyword evidence="3 6" id="KW-0547">Nucleotide-binding</keyword>
<dbReference type="Gene3D" id="1.10.150.20">
    <property type="entry name" value="5' to 3' exonuclease, C-terminal subdomain"/>
    <property type="match status" value="1"/>
</dbReference>
<dbReference type="GO" id="GO:0042148">
    <property type="term" value="P:DNA strand invasion"/>
    <property type="evidence" value="ECO:0007669"/>
    <property type="project" value="TreeGrafter"/>
</dbReference>
<dbReference type="SUPFAM" id="SSF52540">
    <property type="entry name" value="P-loop containing nucleoside triphosphate hydrolases"/>
    <property type="match status" value="1"/>
</dbReference>
<feature type="domain" description="RecA family profile 2" evidence="10">
    <location>
        <begin position="287"/>
        <end position="350"/>
    </location>
</feature>
<dbReference type="InterPro" id="IPR010995">
    <property type="entry name" value="DNA_repair_Rad51/TF_NusA_a-hlx"/>
</dbReference>
<dbReference type="InterPro" id="IPR011941">
    <property type="entry name" value="DNA_recomb/repair_Rad51"/>
</dbReference>
<gene>
    <name evidence="11" type="ORF">LCOR_03526.1</name>
</gene>
<dbReference type="GO" id="GO:0042802">
    <property type="term" value="F:identical protein binding"/>
    <property type="evidence" value="ECO:0007669"/>
    <property type="project" value="UniProtKB-ARBA"/>
</dbReference>
<name>A0A068RP91_9FUNG</name>
<keyword evidence="12" id="KW-1185">Reference proteome</keyword>
<accession>A0A068RP91</accession>
<dbReference type="STRING" id="1263082.A0A068RP91"/>
<evidence type="ECO:0000256" key="2">
    <source>
        <dbReference type="ARBA" id="ARBA00007095"/>
    </source>
</evidence>
<dbReference type="SUPFAM" id="SSF47794">
    <property type="entry name" value="Rad51 N-terminal domain-like"/>
    <property type="match status" value="1"/>
</dbReference>
<proteinExistence type="inferred from homology"/>
<keyword evidence="7" id="KW-0227">DNA damage</keyword>
<dbReference type="PANTHER" id="PTHR22942:SF39">
    <property type="entry name" value="DNA REPAIR PROTEIN RAD51 HOMOLOG 1"/>
    <property type="match status" value="1"/>
</dbReference>
<dbReference type="InterPro" id="IPR020588">
    <property type="entry name" value="RecA_ATP-bd"/>
</dbReference>
<dbReference type="PROSITE" id="PS50162">
    <property type="entry name" value="RECA_2"/>
    <property type="match status" value="1"/>
</dbReference>
<dbReference type="NCBIfam" id="TIGR02239">
    <property type="entry name" value="recomb_RAD51"/>
    <property type="match status" value="1"/>
</dbReference>
<dbReference type="FunFam" id="1.10.150.20:FF:000008">
    <property type="entry name" value="DNA repair protein RAD51 homolog"/>
    <property type="match status" value="1"/>
</dbReference>
<dbReference type="InterPro" id="IPR003593">
    <property type="entry name" value="AAA+_ATPase"/>
</dbReference>
<evidence type="ECO:0000313" key="11">
    <source>
        <dbReference type="EMBL" id="CDH51988.1"/>
    </source>
</evidence>
<feature type="region of interest" description="Disordered" evidence="8">
    <location>
        <begin position="1"/>
        <end position="26"/>
    </location>
</feature>
<evidence type="ECO:0000256" key="4">
    <source>
        <dbReference type="ARBA" id="ARBA00022840"/>
    </source>
</evidence>
<dbReference type="PROSITE" id="PS50163">
    <property type="entry name" value="RECA_3"/>
    <property type="match status" value="1"/>
</dbReference>
<protein>
    <recommendedName>
        <fullName evidence="7">DNA repair protein RAD51 homolog</fullName>
    </recommendedName>
</protein>
<evidence type="ECO:0000256" key="6">
    <source>
        <dbReference type="RuleBase" id="RU003422"/>
    </source>
</evidence>
<comment type="function">
    <text evidence="7">Required both for recombination and for the repair of DNA damage caused by X-rays.</text>
</comment>
<dbReference type="PIRSF" id="PIRSF005856">
    <property type="entry name" value="Rad51"/>
    <property type="match status" value="1"/>
</dbReference>
<dbReference type="GO" id="GO:0006312">
    <property type="term" value="P:mitotic recombination"/>
    <property type="evidence" value="ECO:0007669"/>
    <property type="project" value="TreeGrafter"/>
</dbReference>
<keyword evidence="5 7" id="KW-0539">Nucleus</keyword>
<dbReference type="SMART" id="SM00382">
    <property type="entry name" value="AAA"/>
    <property type="match status" value="1"/>
</dbReference>
<evidence type="ECO:0000256" key="8">
    <source>
        <dbReference type="SAM" id="MobiDB-lite"/>
    </source>
</evidence>
<dbReference type="GO" id="GO:1990426">
    <property type="term" value="P:mitotic recombination-dependent replication fork processing"/>
    <property type="evidence" value="ECO:0007669"/>
    <property type="project" value="InterPro"/>
</dbReference>
<dbReference type="OrthoDB" id="10251254at2759"/>
<keyword evidence="4 6" id="KW-0067">ATP-binding</keyword>
<organism evidence="11 12">
    <name type="scientific">Lichtheimia corymbifera JMRC:FSU:9682</name>
    <dbReference type="NCBI Taxonomy" id="1263082"/>
    <lineage>
        <taxon>Eukaryota</taxon>
        <taxon>Fungi</taxon>
        <taxon>Fungi incertae sedis</taxon>
        <taxon>Mucoromycota</taxon>
        <taxon>Mucoromycotina</taxon>
        <taxon>Mucoromycetes</taxon>
        <taxon>Mucorales</taxon>
        <taxon>Lichtheimiaceae</taxon>
        <taxon>Lichtheimia</taxon>
    </lineage>
</organism>
<comment type="similarity">
    <text evidence="2 7">Belongs to the RecA family. RAD51 subfamily.</text>
</comment>
<reference evidence="11" key="1">
    <citation type="submission" date="2013-08" db="EMBL/GenBank/DDBJ databases">
        <title>Gene expansion shapes genome architecture in the human pathogen Lichtheimia corymbifera: an evolutionary genomics analysis in the ancient terrestrial Mucorales (Mucoromycotina).</title>
        <authorList>
            <person name="Schwartze V.U."/>
            <person name="Winter S."/>
            <person name="Shelest E."/>
            <person name="Marcet-Houben M."/>
            <person name="Horn F."/>
            <person name="Wehner S."/>
            <person name="Hoffmann K."/>
            <person name="Riege K."/>
            <person name="Sammeth M."/>
            <person name="Nowrousian M."/>
            <person name="Valiante V."/>
            <person name="Linde J."/>
            <person name="Jacobsen I.D."/>
            <person name="Marz M."/>
            <person name="Brakhage A.A."/>
            <person name="Gabaldon T."/>
            <person name="Bocker S."/>
            <person name="Voigt K."/>
        </authorList>
    </citation>
    <scope>NUCLEOTIDE SEQUENCE [LARGE SCALE GENOMIC DNA]</scope>
    <source>
        <strain evidence="11">FSU 9682</strain>
    </source>
</reference>
<dbReference type="GO" id="GO:0140664">
    <property type="term" value="F:ATP-dependent DNA damage sensor activity"/>
    <property type="evidence" value="ECO:0007669"/>
    <property type="project" value="InterPro"/>
</dbReference>
<dbReference type="AlphaFoldDB" id="A0A068RP91"/>
<dbReference type="InterPro" id="IPR020587">
    <property type="entry name" value="RecA_monomer-monomer_interface"/>
</dbReference>
<dbReference type="GO" id="GO:0000730">
    <property type="term" value="P:DNA recombinase assembly"/>
    <property type="evidence" value="ECO:0007669"/>
    <property type="project" value="TreeGrafter"/>
</dbReference>
<sequence>MSSQQQLDPSGDDPNVSLQQEQGDLEEGDNGATLIDVLEKYGVAATDIKKLKEAGFFTMEAVAYTPKKALIAIKGLSENKIDKICKQVHAMIDLGFTTAMEIQQRRNEIIRITTGSKELDRALGGGIETGTIVELFGEFRTGKTQLCHTLAVTCQLPVDQGGAEGRCLYIDTEGTFRPARILATAQRFHLASEETLNNIAYARAYNSDHQMALLVQASAIMSQARFAVLIVDSVIALYRTDYFGRGELSARQMNLARFMRQLQRLADEFGVAVVITNHVVSQPDGSSAMFNPDPKKPTGGHIIAHASTTRLYFRKGRGENRVCKVYDSPSLPENEAMFAILEDGINDSNE</sequence>
<evidence type="ECO:0000256" key="7">
    <source>
        <dbReference type="RuleBase" id="RU364139"/>
    </source>
</evidence>
<dbReference type="GO" id="GO:0000794">
    <property type="term" value="C:condensed nuclear chromosome"/>
    <property type="evidence" value="ECO:0007669"/>
    <property type="project" value="TreeGrafter"/>
</dbReference>
<comment type="caution">
    <text evidence="11">The sequence shown here is derived from an EMBL/GenBank/DDBJ whole genome shotgun (WGS) entry which is preliminary data.</text>
</comment>
<keyword evidence="7" id="KW-0238">DNA-binding</keyword>
<dbReference type="FunFam" id="3.40.50.300:FF:000092">
    <property type="entry name" value="DNA repair protein Rad51 homolog"/>
    <property type="match status" value="1"/>
</dbReference>
<dbReference type="EMBL" id="CBTN010000011">
    <property type="protein sequence ID" value="CDH51988.1"/>
    <property type="molecule type" value="Genomic_DNA"/>
</dbReference>
<dbReference type="InterPro" id="IPR027417">
    <property type="entry name" value="P-loop_NTPase"/>
</dbReference>
<keyword evidence="7" id="KW-0234">DNA repair</keyword>
<keyword evidence="7" id="KW-0233">DNA recombination</keyword>
<dbReference type="GO" id="GO:0000150">
    <property type="term" value="F:DNA strand exchange activity"/>
    <property type="evidence" value="ECO:0007669"/>
    <property type="project" value="InterPro"/>
</dbReference>
<evidence type="ECO:0000313" key="12">
    <source>
        <dbReference type="Proteomes" id="UP000027586"/>
    </source>
</evidence>
<dbReference type="GO" id="GO:0000723">
    <property type="term" value="P:telomere maintenance"/>
    <property type="evidence" value="ECO:0007669"/>
    <property type="project" value="UniProtKB-ARBA"/>
</dbReference>
<dbReference type="CDD" id="cd19513">
    <property type="entry name" value="Rad51"/>
    <property type="match status" value="1"/>
</dbReference>
<dbReference type="VEuPathDB" id="FungiDB:LCOR_03526.1"/>
<dbReference type="GO" id="GO:0007131">
    <property type="term" value="P:reciprocal meiotic recombination"/>
    <property type="evidence" value="ECO:0007669"/>
    <property type="project" value="TreeGrafter"/>
</dbReference>
<dbReference type="GO" id="GO:0005524">
    <property type="term" value="F:ATP binding"/>
    <property type="evidence" value="ECO:0007669"/>
    <property type="project" value="UniProtKB-KW"/>
</dbReference>
<dbReference type="InterPro" id="IPR016467">
    <property type="entry name" value="DNA_recomb/repair_RecA-like"/>
</dbReference>
<evidence type="ECO:0000256" key="5">
    <source>
        <dbReference type="ARBA" id="ARBA00023242"/>
    </source>
</evidence>
<comment type="subcellular location">
    <subcellularLocation>
        <location evidence="1 7">Nucleus</location>
    </subcellularLocation>
</comment>
<evidence type="ECO:0000259" key="10">
    <source>
        <dbReference type="PROSITE" id="PS50163"/>
    </source>
</evidence>
<dbReference type="InterPro" id="IPR013632">
    <property type="entry name" value="Rad51_C"/>
</dbReference>
<evidence type="ECO:0000256" key="3">
    <source>
        <dbReference type="ARBA" id="ARBA00022741"/>
    </source>
</evidence>
<dbReference type="GO" id="GO:0003697">
    <property type="term" value="F:single-stranded DNA binding"/>
    <property type="evidence" value="ECO:0007669"/>
    <property type="project" value="InterPro"/>
</dbReference>
<dbReference type="Proteomes" id="UP000027586">
    <property type="component" value="Unassembled WGS sequence"/>
</dbReference>
<dbReference type="PANTHER" id="PTHR22942">
    <property type="entry name" value="RECA/RAD51/RADA DNA STRAND-PAIRING FAMILY MEMBER"/>
    <property type="match status" value="1"/>
</dbReference>
<feature type="domain" description="RecA family profile 1" evidence="9">
    <location>
        <begin position="108"/>
        <end position="279"/>
    </location>
</feature>
<dbReference type="GO" id="GO:0070192">
    <property type="term" value="P:chromosome organization involved in meiotic cell cycle"/>
    <property type="evidence" value="ECO:0007669"/>
    <property type="project" value="TreeGrafter"/>
</dbReference>
<evidence type="ECO:0000259" key="9">
    <source>
        <dbReference type="PROSITE" id="PS50162"/>
    </source>
</evidence>
<dbReference type="Gene3D" id="3.40.50.300">
    <property type="entry name" value="P-loop containing nucleotide triphosphate hydrolases"/>
    <property type="match status" value="1"/>
</dbReference>